<accession>A0A1S0TY31</accession>
<dbReference type="OMA" id="SRRSTHW"/>
<dbReference type="GO" id="GO:0016020">
    <property type="term" value="C:membrane"/>
    <property type="evidence" value="ECO:0007669"/>
    <property type="project" value="TreeGrafter"/>
</dbReference>
<evidence type="ECO:0000259" key="6">
    <source>
        <dbReference type="PROSITE" id="PS51635"/>
    </source>
</evidence>
<keyword evidence="2 4" id="KW-0442">Lipid degradation</keyword>
<dbReference type="GO" id="GO:0016042">
    <property type="term" value="P:lipid catabolic process"/>
    <property type="evidence" value="ECO:0007669"/>
    <property type="project" value="UniProtKB-UniRule"/>
</dbReference>
<dbReference type="InterPro" id="IPR002641">
    <property type="entry name" value="PNPLA_dom"/>
</dbReference>
<feature type="short sequence motif" description="DGA/G" evidence="4">
    <location>
        <begin position="396"/>
        <end position="398"/>
    </location>
</feature>
<name>A0A1S0TY31_LOALO</name>
<evidence type="ECO:0000256" key="3">
    <source>
        <dbReference type="ARBA" id="ARBA00023098"/>
    </source>
</evidence>
<dbReference type="PANTHER" id="PTHR24185">
    <property type="entry name" value="CALCIUM-INDEPENDENT PHOSPHOLIPASE A2-GAMMA"/>
    <property type="match status" value="1"/>
</dbReference>
<feature type="active site" description="Proton acceptor" evidence="4">
    <location>
        <position position="396"/>
    </location>
</feature>
<dbReference type="GeneID" id="9943778"/>
<evidence type="ECO:0000256" key="5">
    <source>
        <dbReference type="SAM" id="MobiDB-lite"/>
    </source>
</evidence>
<organism evidence="7">
    <name type="scientific">Loa loa</name>
    <name type="common">Eye worm</name>
    <name type="synonym">Filaria loa</name>
    <dbReference type="NCBI Taxonomy" id="7209"/>
    <lineage>
        <taxon>Eukaryota</taxon>
        <taxon>Metazoa</taxon>
        <taxon>Ecdysozoa</taxon>
        <taxon>Nematoda</taxon>
        <taxon>Chromadorea</taxon>
        <taxon>Rhabditida</taxon>
        <taxon>Spirurina</taxon>
        <taxon>Spiruromorpha</taxon>
        <taxon>Filarioidea</taxon>
        <taxon>Onchocercidae</taxon>
        <taxon>Loa</taxon>
    </lineage>
</organism>
<dbReference type="SUPFAM" id="SSF52151">
    <property type="entry name" value="FabD/lysophospholipase-like"/>
    <property type="match status" value="1"/>
</dbReference>
<gene>
    <name evidence="7" type="ORF">LOAG_06364</name>
</gene>
<evidence type="ECO:0000313" key="7">
    <source>
        <dbReference type="EMBL" id="EFO22121.1"/>
    </source>
</evidence>
<dbReference type="OrthoDB" id="14252at2759"/>
<feature type="compositionally biased region" description="Polar residues" evidence="5">
    <location>
        <begin position="45"/>
        <end position="54"/>
    </location>
</feature>
<dbReference type="InParanoid" id="A0A1S0TY31"/>
<dbReference type="Gene3D" id="3.40.1090.10">
    <property type="entry name" value="Cytosolic phospholipase A2 catalytic domain"/>
    <property type="match status" value="1"/>
</dbReference>
<sequence>MWERAATSFWRLGKRFKNSGKGVNKKNYKNEGSIGTTNHIEDKSTGSTVPRSQPFTSNSPAMHLSYLSSILSSLWPSDGTREIEKIIFGFVLDQNFLINRELERELVSPSKTLRKKVISVPKSTLFDQTRSLVSSLLSAETDGSVMLRTRELCKHYVEYPEARAVGLQFHDSVTKKLKLLLRRTNDEMFKEHVRQFLLLVGDVSIPRGAGIRVLSLDGGGTRGVVGLDILQALENNLKGSKVVEVFDLIVGVSTGAIIGALLTAKRLSVEKCKEVYIEISRELFSQGKFSGMSSLLLSHAYYNTEKWKQILKNVIGEDTLLEVCGRWDTPMLSIVACTVNTPTLQPYIFRTYGHPNGSESHYRGGCNHKAWEALQASAAAPGYFQEVPLGPLLYQDGGVLTNNPTALAVHEARMLWPHERIQCVVSVGNGRNVSEVELNSVKLSTRLQEKILRIIDSATDTELVDLCMRDTLSKGSYMRFNPYTSYPYSLDEIDPKKLEQMSQDAQLYISRNQTKFEATAKILLAEPSLKQRFVRKWNKLVIY</sequence>
<dbReference type="GO" id="GO:0047499">
    <property type="term" value="F:calcium-independent phospholipase A2 activity"/>
    <property type="evidence" value="ECO:0007669"/>
    <property type="project" value="TreeGrafter"/>
</dbReference>
<feature type="short sequence motif" description="GXSXG" evidence="4">
    <location>
        <begin position="251"/>
        <end position="255"/>
    </location>
</feature>
<dbReference type="Pfam" id="PF01734">
    <property type="entry name" value="Patatin"/>
    <property type="match status" value="1"/>
</dbReference>
<evidence type="ECO:0000256" key="2">
    <source>
        <dbReference type="ARBA" id="ARBA00022963"/>
    </source>
</evidence>
<reference evidence="7" key="1">
    <citation type="submission" date="2012-04" db="EMBL/GenBank/DDBJ databases">
        <title>The Genome Sequence of Loa loa.</title>
        <authorList>
            <consortium name="The Broad Institute Genome Sequencing Platform"/>
            <consortium name="Broad Institute Genome Sequencing Center for Infectious Disease"/>
            <person name="Nutman T.B."/>
            <person name="Fink D.L."/>
            <person name="Russ C."/>
            <person name="Young S."/>
            <person name="Zeng Q."/>
            <person name="Gargeya S."/>
            <person name="Alvarado L."/>
            <person name="Berlin A."/>
            <person name="Chapman S.B."/>
            <person name="Chen Z."/>
            <person name="Freedman E."/>
            <person name="Gellesch M."/>
            <person name="Goldberg J."/>
            <person name="Griggs A."/>
            <person name="Gujja S."/>
            <person name="Heilman E.R."/>
            <person name="Heiman D."/>
            <person name="Howarth C."/>
            <person name="Mehta T."/>
            <person name="Neiman D."/>
            <person name="Pearson M."/>
            <person name="Roberts A."/>
            <person name="Saif S."/>
            <person name="Shea T."/>
            <person name="Shenoy N."/>
            <person name="Sisk P."/>
            <person name="Stolte C."/>
            <person name="Sykes S."/>
            <person name="White J."/>
            <person name="Yandava C."/>
            <person name="Haas B."/>
            <person name="Henn M.R."/>
            <person name="Nusbaum C."/>
            <person name="Birren B."/>
        </authorList>
    </citation>
    <scope>NUCLEOTIDE SEQUENCE [LARGE SCALE GENOMIC DNA]</scope>
</reference>
<dbReference type="EMBL" id="JH712093">
    <property type="protein sequence ID" value="EFO22121.1"/>
    <property type="molecule type" value="Genomic_DNA"/>
</dbReference>
<keyword evidence="3 4" id="KW-0443">Lipid metabolism</keyword>
<dbReference type="KEGG" id="loa:LOAG_06364"/>
<feature type="short sequence motif" description="GXGXXG" evidence="4">
    <location>
        <begin position="218"/>
        <end position="223"/>
    </location>
</feature>
<dbReference type="GO" id="GO:0019369">
    <property type="term" value="P:arachidonate metabolic process"/>
    <property type="evidence" value="ECO:0007669"/>
    <property type="project" value="TreeGrafter"/>
</dbReference>
<evidence type="ECO:0000256" key="1">
    <source>
        <dbReference type="ARBA" id="ARBA00022801"/>
    </source>
</evidence>
<dbReference type="InterPro" id="IPR045217">
    <property type="entry name" value="PNPLA8-like"/>
</dbReference>
<evidence type="ECO:0000256" key="4">
    <source>
        <dbReference type="PROSITE-ProRule" id="PRU01161"/>
    </source>
</evidence>
<dbReference type="CDD" id="cd07211">
    <property type="entry name" value="Pat_PNPLA8"/>
    <property type="match status" value="1"/>
</dbReference>
<proteinExistence type="predicted"/>
<dbReference type="CTD" id="9943778"/>
<keyword evidence="1 4" id="KW-0378">Hydrolase</keyword>
<feature type="active site" description="Nucleophile" evidence="4">
    <location>
        <position position="253"/>
    </location>
</feature>
<feature type="domain" description="PNPLA" evidence="6">
    <location>
        <begin position="214"/>
        <end position="409"/>
    </location>
</feature>
<dbReference type="PANTHER" id="PTHR24185:SF1">
    <property type="entry name" value="CALCIUM-INDEPENDENT PHOSPHOLIPASE A2-GAMMA"/>
    <property type="match status" value="1"/>
</dbReference>
<dbReference type="AlphaFoldDB" id="A0A1S0TY31"/>
<dbReference type="InterPro" id="IPR016035">
    <property type="entry name" value="Acyl_Trfase/lysoPLipase"/>
</dbReference>
<dbReference type="PROSITE" id="PS51635">
    <property type="entry name" value="PNPLA"/>
    <property type="match status" value="1"/>
</dbReference>
<dbReference type="RefSeq" id="XP_003141948.1">
    <property type="nucleotide sequence ID" value="XM_003141900.1"/>
</dbReference>
<feature type="region of interest" description="Disordered" evidence="5">
    <location>
        <begin position="23"/>
        <end position="54"/>
    </location>
</feature>
<dbReference type="FunCoup" id="A0A1S0TY31">
    <property type="interactions" value="1653"/>
</dbReference>
<protein>
    <recommendedName>
        <fullName evidence="6">PNPLA domain-containing protein</fullName>
    </recommendedName>
</protein>